<feature type="compositionally biased region" description="Basic residues" evidence="3">
    <location>
        <begin position="1"/>
        <end position="18"/>
    </location>
</feature>
<dbReference type="InterPro" id="IPR042235">
    <property type="entry name" value="ZP-C_dom"/>
</dbReference>
<gene>
    <name evidence="4" type="primary">110678104</name>
</gene>
<reference evidence="4 5" key="1">
    <citation type="submission" date="2017-06" db="EMBL/GenBank/DDBJ databases">
        <title>Aedes aegypti genome working group (AGWG) sequencing and assembly.</title>
        <authorList>
            <consortium name="Aedes aegypti Genome Working Group (AGWG)"/>
            <person name="Matthews B.J."/>
        </authorList>
    </citation>
    <scope>NUCLEOTIDE SEQUENCE [LARGE SCALE GENOMIC DNA]</scope>
    <source>
        <strain evidence="4 5">LVP_AGWG</strain>
    </source>
</reference>
<evidence type="ECO:0000256" key="1">
    <source>
        <dbReference type="ARBA" id="ARBA00010343"/>
    </source>
</evidence>
<dbReference type="PANTHER" id="PTHR46560:SF6">
    <property type="entry name" value="ZYE"/>
    <property type="match status" value="1"/>
</dbReference>
<evidence type="ECO:0000256" key="2">
    <source>
        <dbReference type="ARBA" id="ARBA00023157"/>
    </source>
</evidence>
<dbReference type="Gene3D" id="1.10.20.10">
    <property type="entry name" value="Histone, subunit A"/>
    <property type="match status" value="1"/>
</dbReference>
<dbReference type="SMART" id="SM00241">
    <property type="entry name" value="ZP"/>
    <property type="match status" value="1"/>
</dbReference>
<organism evidence="4 5">
    <name type="scientific">Aedes aegypti</name>
    <name type="common">Yellowfever mosquito</name>
    <name type="synonym">Culex aegypti</name>
    <dbReference type="NCBI Taxonomy" id="7159"/>
    <lineage>
        <taxon>Eukaryota</taxon>
        <taxon>Metazoa</taxon>
        <taxon>Ecdysozoa</taxon>
        <taxon>Arthropoda</taxon>
        <taxon>Hexapoda</taxon>
        <taxon>Insecta</taxon>
        <taxon>Pterygota</taxon>
        <taxon>Neoptera</taxon>
        <taxon>Endopterygota</taxon>
        <taxon>Diptera</taxon>
        <taxon>Nematocera</taxon>
        <taxon>Culicoidea</taxon>
        <taxon>Culicidae</taxon>
        <taxon>Culicinae</taxon>
        <taxon>Aedini</taxon>
        <taxon>Aedes</taxon>
        <taxon>Stegomyia</taxon>
    </lineage>
</organism>
<reference evidence="4" key="2">
    <citation type="submission" date="2020-08" db="UniProtKB">
        <authorList>
            <consortium name="EnsemblMetazoa"/>
        </authorList>
    </citation>
    <scope>IDENTIFICATION</scope>
    <source>
        <strain evidence="4">LVP_AGWG</strain>
    </source>
</reference>
<dbReference type="Pfam" id="PF00100">
    <property type="entry name" value="Zona_pellucida"/>
    <property type="match status" value="1"/>
</dbReference>
<evidence type="ECO:0000256" key="3">
    <source>
        <dbReference type="SAM" id="MobiDB-lite"/>
    </source>
</evidence>
<evidence type="ECO:0000313" key="5">
    <source>
        <dbReference type="Proteomes" id="UP000008820"/>
    </source>
</evidence>
<dbReference type="GO" id="GO:0046982">
    <property type="term" value="F:protein heterodimerization activity"/>
    <property type="evidence" value="ECO:0007669"/>
    <property type="project" value="InterPro"/>
</dbReference>
<dbReference type="EnsemblMetazoa" id="AAEL022932-RA">
    <property type="protein sequence ID" value="AAEL022932-PA"/>
    <property type="gene ID" value="AAEL022932"/>
</dbReference>
<dbReference type="InParanoid" id="A0A6R8KKC9"/>
<dbReference type="Gene3D" id="2.60.40.4100">
    <property type="entry name" value="Zona pellucida, ZP-C domain"/>
    <property type="match status" value="1"/>
</dbReference>
<dbReference type="PROSITE" id="PS00322">
    <property type="entry name" value="HISTONE_H3_1"/>
    <property type="match status" value="1"/>
</dbReference>
<dbReference type="PROSITE" id="PS51034">
    <property type="entry name" value="ZP_2"/>
    <property type="match status" value="1"/>
</dbReference>
<keyword evidence="2" id="KW-1015">Disulfide bond</keyword>
<dbReference type="InterPro" id="IPR009072">
    <property type="entry name" value="Histone-fold"/>
</dbReference>
<name>A0A6R8KKC9_AEDAE</name>
<keyword evidence="5" id="KW-1185">Reference proteome</keyword>
<dbReference type="GO" id="GO:0000786">
    <property type="term" value="C:nucleosome"/>
    <property type="evidence" value="ECO:0007669"/>
    <property type="project" value="InterPro"/>
</dbReference>
<dbReference type="GO" id="GO:0030527">
    <property type="term" value="F:structural constituent of chromatin"/>
    <property type="evidence" value="ECO:0007669"/>
    <property type="project" value="InterPro"/>
</dbReference>
<proteinExistence type="inferred from homology"/>
<feature type="region of interest" description="Disordered" evidence="3">
    <location>
        <begin position="1"/>
        <end position="40"/>
    </location>
</feature>
<evidence type="ECO:0000313" key="4">
    <source>
        <dbReference type="EnsemblMetazoa" id="AAEL022932-PA"/>
    </source>
</evidence>
<accession>A0A6R8KKC9</accession>
<dbReference type="InterPro" id="IPR001507">
    <property type="entry name" value="ZP_dom"/>
</dbReference>
<dbReference type="GO" id="GO:0003677">
    <property type="term" value="F:DNA binding"/>
    <property type="evidence" value="ECO:0007669"/>
    <property type="project" value="InterPro"/>
</dbReference>
<dbReference type="InterPro" id="IPR000164">
    <property type="entry name" value="Histone_H3/CENP-A"/>
</dbReference>
<dbReference type="PANTHER" id="PTHR46560">
    <property type="entry name" value="CYPHER, ISOFORM B"/>
    <property type="match status" value="1"/>
</dbReference>
<dbReference type="InterPro" id="IPR055355">
    <property type="entry name" value="ZP-C"/>
</dbReference>
<dbReference type="PRINTS" id="PR00622">
    <property type="entry name" value="HISTONEH3"/>
</dbReference>
<sequence>MARINRTAHKSTGRKAPRKQLATKAARKSTTTTGGGEKPHCYLPGMVALREIRRYQISTELLIRKCLTASAQLFPLTSSDDNALVPVGRKFPRQANAVAPRHDHTHIETIDVTCDQKNGMLVTIEFESDFQGVIYSQGYYNDPKCRYVSAGKGGRSFSFTVPFAGCGSKPSCSVCSSVDNVLVIQTDEDVQEAWDTARRISCSQVEQQQNTIFFKPFVVDMLEVVNVPTATGGVECWMDIQRGAYPNVSPIPSVIKIGEALSILVYLRDPKGEYDVSVKDCYAYDSPDYDASGTRRLQLSDKNGCSRKKKLFGLWEKTTQTGSSGATLILHNNIKAFKFPDRMQVFLKCDIEICRGGCGPQSQPFHHDEEHDHLKLVSPQFTLQRFPKEELVLLDHQPQHPQHDNQCQHDNQLLLHLVVEPGHRSPLQQNLYVLPDLLMIVAMQCLSLKSLIVTEAQEIHVVASLQRPHQSQLQHHFDASLAPPIHVAQLFLLLQLLHAVSQVPPIHDAQQLSAHLQLALLAEELVLLTAALVQLAEELDRPALQQKHQHTSHQLKVKRLLLLQIAIQAPMILVVHDQFHQLQDQWKKLMLHQAHHASLVPMILDAELQFYVALRVRPIHAALELYDLLLLELQQQLHPHLHVASQVLLIQDVLKLLKLHGVIQVHRIPVVLKPLQLLDVSQDHAIQLVTRKRTLQLTYLQKRLLPLQDVIQVLLIQDALKPPLVLQLLHHHDAIQEAPIHDAHKLQLHDQRQPRLQHLVAILVHPIPDVHKQHQDQQHHHLYVVILEPPILDARKPQLLLRVAIPDQQILDVLRLPRHQQLPHHHGASQVARILGAHKPQLLDQFRPLLQLQDVIRVHQIHGVHKPLQDLLHLHLHDAIQAALIPDALRQLLHDRYQPQHRLQDVIQVQLTQDAHKQPLLHLSDVIPAVLILVVHRSLRNDLYQLQLLLQDAILAPLIPVVLKLLLHQGVIPDRPIHGALPLQDLHRLQHLHVIQDHLIQDVRRQRDLPLRHHVAILDHPTHGAHQQLLPPHTCLQLSPVQPLHHGATQALLIPDAQLLPQQHKVLDAIRDQPTLDVHKQHQDQQLLRLHDVILEARILDVLKLLHSDQYQQQLLLRGVTQDRQIHGVPLLQGHNQPLHQLHVVIQDLPILAAHNQLPHLLHAVIQAQVIPGVQLLQDLNQLPPQPHDATQDQRIPDVLQPLDQVLNQPHIFLLYLKLPLHHVVIQDQLILVVQPHLALNQPPQFCAAIQDQLILVVQQLHVHSQQLLQRHGVIQDQRILDALNQRLHQHLGATQDQRILAVRNPLQRLHHNVILAHLIHVAPLLRVLNQQLLPLHVATQDQLILAVLNQLPRLLHDATQVRLTLGVLSHQPRLLYDATQVPLILGAQQLHGHSQQLPQLLGAIQDRQIHVAHSPQLHLLHDAIQVRPIFDARQLHDHNQLLHLLQGVIQVQQILAVPSLLLPPLHDATQVPLIQDVQRLHDHNQQPHLLHVAIQDLQIHVVHSLQPHLLHDATQVPLIQDVQRLHVHNQQLHQLLGAIQDRQIHVVLSLQLLQVQDAIQDQPIHVAHSQQHRDQPPSLPHIFHQFQKPQLLHDAIRALLILVVLFKPLHDPIVTLAARTHVVRSL</sequence>
<dbReference type="Proteomes" id="UP000008820">
    <property type="component" value="Chromosome 3"/>
</dbReference>
<comment type="similarity">
    <text evidence="1">Belongs to the histone H3 family.</text>
</comment>
<dbReference type="SUPFAM" id="SSF47113">
    <property type="entry name" value="Histone-fold"/>
    <property type="match status" value="1"/>
</dbReference>
<protein>
    <submittedName>
        <fullName evidence="4">Uncharacterized protein</fullName>
    </submittedName>
</protein>
<dbReference type="OrthoDB" id="6432511at2759"/>